<keyword evidence="2" id="KW-1185">Reference proteome</keyword>
<feature type="non-terminal residue" evidence="1">
    <location>
        <position position="636"/>
    </location>
</feature>
<protein>
    <submittedName>
        <fullName evidence="1">MMAD protein</fullName>
    </submittedName>
</protein>
<dbReference type="InterPro" id="IPR019362">
    <property type="entry name" value="MMADHC"/>
</dbReference>
<evidence type="ECO:0000313" key="1">
    <source>
        <dbReference type="EMBL" id="MBN3324778.1"/>
    </source>
</evidence>
<dbReference type="Proteomes" id="UP000736164">
    <property type="component" value="Unassembled WGS sequence"/>
</dbReference>
<dbReference type="Pfam" id="PF10229">
    <property type="entry name" value="MMADHC"/>
    <property type="match status" value="1"/>
</dbReference>
<organism evidence="1 2">
    <name type="scientific">Atractosteus spatula</name>
    <name type="common">Alligator gar</name>
    <name type="synonym">Lepisosteus spatula</name>
    <dbReference type="NCBI Taxonomy" id="7917"/>
    <lineage>
        <taxon>Eukaryota</taxon>
        <taxon>Metazoa</taxon>
        <taxon>Chordata</taxon>
        <taxon>Craniata</taxon>
        <taxon>Vertebrata</taxon>
        <taxon>Euteleostomi</taxon>
        <taxon>Actinopterygii</taxon>
        <taxon>Neopterygii</taxon>
        <taxon>Holostei</taxon>
        <taxon>Semionotiformes</taxon>
        <taxon>Lepisosteidae</taxon>
        <taxon>Atractosteus</taxon>
    </lineage>
</organism>
<sequence length="636" mass="70249">MGRVVGVTLLAKGVAAQASGKGCRCLLKSTRIEPWSCCKGDDGLVEGSYFFQSSIHPFLSSSCSRAHFKLQSCVESSAVGPRPPDLFLRVKTNGSSWQLTAGLWSRLTELEIVFWKAATSGPYHSSLLLATSSQQMEHMVTWGCDGQRLLYVQPGLVKEEAVPTTGQLESGAHQPAVAWRAQWGGAQLASSSGSSSSLCPRAVPHPLKEHKRLSLEIQIRKPLPLQVLGWAAQWGELPRHSFLSLQQGRSKRFLRARGEVCVELCFALSAAQERERERERERAKWDRNNTRLKHQRFTISPTLPFKPSFASPTLKSSTGLASKPRKTTSAVCPKGRAVGTQEVLCNRARLVTYLPGLHILVRRIAGARCFSAAGSSGSDEPYVAITPLDIGLRTVWPDEKMGPFGPQDQRFQLPGNVGFDCHLEGTADQKQTPVHRTVPDVLSAPSSSERHEFILAQFVSEHQEKEVAPTSEQVNKAEKYFEMSNVECAIQTCPVLLKKDVEAMFPEAPAGAQTVVTVTQKTQQDMTAWSEAVQVERERLLEKFVSGAKEICYALQTAGYWADFIDPSSGLAYFGSYTNNVLFETDERYRHLGFQIEDLGCCKVIRHTLWGTHAFVGSLFTNAPPESLIMKKLQGN</sequence>
<dbReference type="PANTHER" id="PTHR13192:SF3">
    <property type="entry name" value="COBALAMIN TRAFFICKING PROTEIN CBLD"/>
    <property type="match status" value="1"/>
</dbReference>
<evidence type="ECO:0000313" key="2">
    <source>
        <dbReference type="Proteomes" id="UP000736164"/>
    </source>
</evidence>
<accession>A0A8J7P8Q4</accession>
<dbReference type="PANTHER" id="PTHR13192">
    <property type="entry name" value="MY011 PROTEIN"/>
    <property type="match status" value="1"/>
</dbReference>
<reference evidence="1" key="1">
    <citation type="journal article" date="2021" name="Cell">
        <title>Tracing the genetic footprints of vertebrate landing in non-teleost ray-finned fishes.</title>
        <authorList>
            <person name="Bi X."/>
            <person name="Wang K."/>
            <person name="Yang L."/>
            <person name="Pan H."/>
            <person name="Jiang H."/>
            <person name="Wei Q."/>
            <person name="Fang M."/>
            <person name="Yu H."/>
            <person name="Zhu C."/>
            <person name="Cai Y."/>
            <person name="He Y."/>
            <person name="Gan X."/>
            <person name="Zeng H."/>
            <person name="Yu D."/>
            <person name="Zhu Y."/>
            <person name="Jiang H."/>
            <person name="Qiu Q."/>
            <person name="Yang H."/>
            <person name="Zhang Y.E."/>
            <person name="Wang W."/>
            <person name="Zhu M."/>
            <person name="He S."/>
            <person name="Zhang G."/>
        </authorList>
    </citation>
    <scope>NUCLEOTIDE SEQUENCE</scope>
    <source>
        <strain evidence="1">Allg_001</strain>
    </source>
</reference>
<dbReference type="GO" id="GO:0009235">
    <property type="term" value="P:cobalamin metabolic process"/>
    <property type="evidence" value="ECO:0007669"/>
    <property type="project" value="InterPro"/>
</dbReference>
<comment type="caution">
    <text evidence="1">The sequence shown here is derived from an EMBL/GenBank/DDBJ whole genome shotgun (WGS) entry which is preliminary data.</text>
</comment>
<dbReference type="AlphaFoldDB" id="A0A8J7P8Q4"/>
<gene>
    <name evidence="1" type="primary">Mmadhc</name>
    <name evidence="1" type="ORF">GTO95_0010518</name>
</gene>
<feature type="non-terminal residue" evidence="1">
    <location>
        <position position="1"/>
    </location>
</feature>
<proteinExistence type="predicted"/>
<name>A0A8J7P8Q4_ATRSP</name>
<dbReference type="GO" id="GO:0005739">
    <property type="term" value="C:mitochondrion"/>
    <property type="evidence" value="ECO:0007669"/>
    <property type="project" value="TreeGrafter"/>
</dbReference>
<dbReference type="EMBL" id="JAAWVO010072505">
    <property type="protein sequence ID" value="MBN3324778.1"/>
    <property type="molecule type" value="Genomic_DNA"/>
</dbReference>